<dbReference type="CDD" id="cd02947">
    <property type="entry name" value="TRX_family"/>
    <property type="match status" value="1"/>
</dbReference>
<reference evidence="11 12" key="1">
    <citation type="submission" date="2009-01" db="EMBL/GenBank/DDBJ databases">
        <authorList>
            <person name="Qin X."/>
            <person name="Bachman B."/>
            <person name="Battles P."/>
            <person name="Bell A."/>
            <person name="Bess C."/>
            <person name="Bickham C."/>
            <person name="Chaboub L."/>
            <person name="Chen D."/>
            <person name="Coyle M."/>
            <person name="Deiros D.R."/>
            <person name="Dinh H."/>
            <person name="Forbes L."/>
            <person name="Fowler G."/>
            <person name="Francisco L."/>
            <person name="Fu Q."/>
            <person name="Gubbala S."/>
            <person name="Hale W."/>
            <person name="Han Y."/>
            <person name="Hemphill L."/>
            <person name="Highlander S.K."/>
            <person name="Hirani K."/>
            <person name="Hogues M."/>
            <person name="Jackson L."/>
            <person name="Jakkamsetti A."/>
            <person name="Javaid M."/>
            <person name="Jiang H."/>
            <person name="Korchina V."/>
            <person name="Kovar C."/>
            <person name="Lara F."/>
            <person name="Lee S."/>
            <person name="Mata R."/>
            <person name="Mathew T."/>
            <person name="Moen C."/>
            <person name="Morales K."/>
            <person name="Munidasa M."/>
            <person name="Nazareth L."/>
            <person name="Ngo R."/>
            <person name="Nguyen L."/>
            <person name="Okwuonu G."/>
            <person name="Ongeri F."/>
            <person name="Patil S."/>
            <person name="Petrosino J."/>
            <person name="Pham C."/>
            <person name="Pham P."/>
            <person name="Pu L.-L."/>
            <person name="Puazo M."/>
            <person name="Raj R."/>
            <person name="Reid J."/>
            <person name="Rouhana J."/>
            <person name="Saada N."/>
            <person name="Shang Y."/>
            <person name="Simmons D."/>
            <person name="Thornton R."/>
            <person name="Warren J."/>
            <person name="Weissenberger G."/>
            <person name="Zhang J."/>
            <person name="Zhang L."/>
            <person name="Zhou C."/>
            <person name="Zhu D."/>
            <person name="Muzny D."/>
            <person name="Worley K."/>
            <person name="Gibbs R."/>
        </authorList>
    </citation>
    <scope>NUCLEOTIDE SEQUENCE [LARGE SCALE GENOMIC DNA]</scope>
    <source>
        <strain evidence="11 12">DSM 15436</strain>
    </source>
</reference>
<evidence type="ECO:0000313" key="12">
    <source>
        <dbReference type="Proteomes" id="UP000010301"/>
    </source>
</evidence>
<dbReference type="AlphaFoldDB" id="C0VXZ0"/>
<name>C0VXZ0_9ACTO</name>
<evidence type="ECO:0000256" key="7">
    <source>
        <dbReference type="PIRNR" id="PIRNR000077"/>
    </source>
</evidence>
<comment type="similarity">
    <text evidence="1 7">Belongs to the thioredoxin family.</text>
</comment>
<dbReference type="GO" id="GO:0005829">
    <property type="term" value="C:cytosol"/>
    <property type="evidence" value="ECO:0007669"/>
    <property type="project" value="TreeGrafter"/>
</dbReference>
<gene>
    <name evidence="11" type="primary">trxA</name>
    <name evidence="11" type="ORF">HMPREF0044_0030</name>
</gene>
<feature type="site" description="Contributes to redox potential value" evidence="8">
    <location>
        <position position="34"/>
    </location>
</feature>
<dbReference type="PANTHER" id="PTHR45663">
    <property type="entry name" value="GEO12009P1"/>
    <property type="match status" value="1"/>
</dbReference>
<dbReference type="InterPro" id="IPR036249">
    <property type="entry name" value="Thioredoxin-like_sf"/>
</dbReference>
<dbReference type="PROSITE" id="PS51352">
    <property type="entry name" value="THIOREDOXIN_2"/>
    <property type="match status" value="1"/>
</dbReference>
<organism evidence="11 12">
    <name type="scientific">Gleimia coleocanis DSM 15436</name>
    <dbReference type="NCBI Taxonomy" id="525245"/>
    <lineage>
        <taxon>Bacteria</taxon>
        <taxon>Bacillati</taxon>
        <taxon>Actinomycetota</taxon>
        <taxon>Actinomycetes</taxon>
        <taxon>Actinomycetales</taxon>
        <taxon>Actinomycetaceae</taxon>
        <taxon>Gleimia</taxon>
    </lineage>
</organism>
<keyword evidence="4 9" id="KW-1015">Disulfide bond</keyword>
<evidence type="ECO:0000256" key="8">
    <source>
        <dbReference type="PIRSR" id="PIRSR000077-1"/>
    </source>
</evidence>
<keyword evidence="2" id="KW-0813">Transport</keyword>
<dbReference type="Pfam" id="PF00085">
    <property type="entry name" value="Thioredoxin"/>
    <property type="match status" value="1"/>
</dbReference>
<evidence type="ECO:0000256" key="3">
    <source>
        <dbReference type="ARBA" id="ARBA00022982"/>
    </source>
</evidence>
<evidence type="ECO:0000256" key="5">
    <source>
        <dbReference type="ARBA" id="ARBA00023284"/>
    </source>
</evidence>
<dbReference type="GO" id="GO:0015035">
    <property type="term" value="F:protein-disulfide reductase activity"/>
    <property type="evidence" value="ECO:0007669"/>
    <property type="project" value="UniProtKB-UniRule"/>
</dbReference>
<evidence type="ECO:0000256" key="1">
    <source>
        <dbReference type="ARBA" id="ARBA00008987"/>
    </source>
</evidence>
<dbReference type="EMBL" id="ACFG01000004">
    <property type="protein sequence ID" value="EEH64293.1"/>
    <property type="molecule type" value="Genomic_DNA"/>
</dbReference>
<feature type="site" description="Deprotonates C-terminal active site Cys" evidence="8">
    <location>
        <position position="26"/>
    </location>
</feature>
<proteinExistence type="inferred from homology"/>
<dbReference type="PRINTS" id="PR00421">
    <property type="entry name" value="THIOREDOXIN"/>
</dbReference>
<dbReference type="PROSITE" id="PS00194">
    <property type="entry name" value="THIOREDOXIN_1"/>
    <property type="match status" value="1"/>
</dbReference>
<feature type="active site" description="Nucleophile" evidence="8">
    <location>
        <position position="32"/>
    </location>
</feature>
<evidence type="ECO:0000259" key="10">
    <source>
        <dbReference type="PROSITE" id="PS51352"/>
    </source>
</evidence>
<protein>
    <recommendedName>
        <fullName evidence="6 7">Thioredoxin</fullName>
    </recommendedName>
</protein>
<feature type="active site" description="Nucleophile" evidence="8">
    <location>
        <position position="35"/>
    </location>
</feature>
<comment type="caution">
    <text evidence="11">The sequence shown here is derived from an EMBL/GenBank/DDBJ whole genome shotgun (WGS) entry which is preliminary data.</text>
</comment>
<evidence type="ECO:0000313" key="11">
    <source>
        <dbReference type="EMBL" id="EEH64293.1"/>
    </source>
</evidence>
<keyword evidence="5 9" id="KW-0676">Redox-active center</keyword>
<feature type="domain" description="Thioredoxin" evidence="10">
    <location>
        <begin position="1"/>
        <end position="108"/>
    </location>
</feature>
<dbReference type="NCBIfam" id="TIGR01068">
    <property type="entry name" value="thioredoxin"/>
    <property type="match status" value="1"/>
</dbReference>
<dbReference type="InterPro" id="IPR005746">
    <property type="entry name" value="Thioredoxin"/>
</dbReference>
<dbReference type="PIRSF" id="PIRSF000077">
    <property type="entry name" value="Thioredoxin"/>
    <property type="match status" value="1"/>
</dbReference>
<evidence type="ECO:0000256" key="9">
    <source>
        <dbReference type="PIRSR" id="PIRSR000077-4"/>
    </source>
</evidence>
<dbReference type="FunFam" id="3.40.30.10:FF:000001">
    <property type="entry name" value="Thioredoxin"/>
    <property type="match status" value="1"/>
</dbReference>
<dbReference type="STRING" id="525245.HMPREF0044_0030"/>
<accession>C0VXZ0</accession>
<evidence type="ECO:0000256" key="6">
    <source>
        <dbReference type="NCBIfam" id="TIGR01068"/>
    </source>
</evidence>
<keyword evidence="3" id="KW-0249">Electron transport</keyword>
<evidence type="ECO:0000256" key="2">
    <source>
        <dbReference type="ARBA" id="ARBA00022448"/>
    </source>
</evidence>
<dbReference type="Gene3D" id="3.40.30.10">
    <property type="entry name" value="Glutaredoxin"/>
    <property type="match status" value="1"/>
</dbReference>
<feature type="disulfide bond" description="Redox-active" evidence="9">
    <location>
        <begin position="32"/>
        <end position="35"/>
    </location>
</feature>
<keyword evidence="12" id="KW-1185">Reference proteome</keyword>
<dbReference type="SUPFAM" id="SSF52833">
    <property type="entry name" value="Thioredoxin-like"/>
    <property type="match status" value="1"/>
</dbReference>
<dbReference type="GO" id="GO:0045454">
    <property type="term" value="P:cell redox homeostasis"/>
    <property type="evidence" value="ECO:0007669"/>
    <property type="project" value="TreeGrafter"/>
</dbReference>
<dbReference type="HOGENOM" id="CLU_090389_10_2_11"/>
<dbReference type="InterPro" id="IPR017937">
    <property type="entry name" value="Thioredoxin_CS"/>
</dbReference>
<dbReference type="eggNOG" id="COG3118">
    <property type="taxonomic scope" value="Bacteria"/>
</dbReference>
<dbReference type="InterPro" id="IPR013766">
    <property type="entry name" value="Thioredoxin_domain"/>
</dbReference>
<dbReference type="OrthoDB" id="9790390at2"/>
<feature type="site" description="Contributes to redox potential value" evidence="8">
    <location>
        <position position="33"/>
    </location>
</feature>
<dbReference type="RefSeq" id="WP_006547027.1">
    <property type="nucleotide sequence ID" value="NZ_DS999545.1"/>
</dbReference>
<dbReference type="Proteomes" id="UP000010301">
    <property type="component" value="Unassembled WGS sequence"/>
</dbReference>
<dbReference type="PANTHER" id="PTHR45663:SF11">
    <property type="entry name" value="GEO12009P1"/>
    <property type="match status" value="1"/>
</dbReference>
<evidence type="ECO:0000256" key="4">
    <source>
        <dbReference type="ARBA" id="ARBA00023157"/>
    </source>
</evidence>
<sequence>MSKAFPVTTGEFAAKVLQSELPVLVDFWAPWCGPCRQLAPILDEVAAELDGKLVVLKVNVDEEPALAAKYGIISIPTMHLFTLGESVKTIVGGRTKDKLIGEISPLLGA</sequence>